<dbReference type="OrthoDB" id="407658at2759"/>
<sequence length="351" mass="40498">MYLHGRGVDSKWRCHPRASQKHVRKIGIVSVLQSSTGRFKYRTAMETMECYALRHDYSYVVLNAVDYRNECSHKDVSFQRHCIVARILDSFDWILFVDADIGVVNENGNLEQYLDPNKDIIFYDRFFNYEVMAGSYLVKRSAFSKRFLHGWADYEFSLPESFHGRDNGALHMWMTKQLPGSDVKKCEELWNASSDYDSLSHYTVCCRELLRNATFPNIRVLEKGRAWARDGWLTNSHWNPDIDFMFHARKEADKRNYKAEHIGQLAGPQYYQWFDTLKTPVFLNECKNSEQSRLSNTVSSLEGVTSMEPRSTPGCAENQHSSSSKQHEATSRLWVSAGGSTIGIEIVNPSP</sequence>
<proteinExistence type="predicted"/>
<dbReference type="InterPro" id="IPR004988">
    <property type="entry name" value="DUF273"/>
</dbReference>
<dbReference type="Pfam" id="PF03314">
    <property type="entry name" value="DUF273"/>
    <property type="match status" value="1"/>
</dbReference>
<dbReference type="PANTHER" id="PTHR31562">
    <property type="entry name" value="PROTEIN CBG18972"/>
    <property type="match status" value="1"/>
</dbReference>
<evidence type="ECO:0000313" key="2">
    <source>
        <dbReference type="EMBL" id="PIO63138.1"/>
    </source>
</evidence>
<evidence type="ECO:0000313" key="3">
    <source>
        <dbReference type="Proteomes" id="UP000230423"/>
    </source>
</evidence>
<keyword evidence="3" id="KW-1185">Reference proteome</keyword>
<evidence type="ECO:0008006" key="4">
    <source>
        <dbReference type="Google" id="ProtNLM"/>
    </source>
</evidence>
<dbReference type="AlphaFoldDB" id="A0A2G9TYY8"/>
<organism evidence="2 3">
    <name type="scientific">Teladorsagia circumcincta</name>
    <name type="common">Brown stomach worm</name>
    <name type="synonym">Ostertagia circumcincta</name>
    <dbReference type="NCBI Taxonomy" id="45464"/>
    <lineage>
        <taxon>Eukaryota</taxon>
        <taxon>Metazoa</taxon>
        <taxon>Ecdysozoa</taxon>
        <taxon>Nematoda</taxon>
        <taxon>Chromadorea</taxon>
        <taxon>Rhabditida</taxon>
        <taxon>Rhabditina</taxon>
        <taxon>Rhabditomorpha</taxon>
        <taxon>Strongyloidea</taxon>
        <taxon>Trichostrongylidae</taxon>
        <taxon>Teladorsagia</taxon>
    </lineage>
</organism>
<feature type="region of interest" description="Disordered" evidence="1">
    <location>
        <begin position="297"/>
        <end position="332"/>
    </location>
</feature>
<dbReference type="Proteomes" id="UP000230423">
    <property type="component" value="Unassembled WGS sequence"/>
</dbReference>
<dbReference type="EMBL" id="KZ351243">
    <property type="protein sequence ID" value="PIO63138.1"/>
    <property type="molecule type" value="Genomic_DNA"/>
</dbReference>
<dbReference type="PANTHER" id="PTHR31562:SF4">
    <property type="entry name" value="DUF268 DOMAIN-CONTAINING PROTEIN-RELATED"/>
    <property type="match status" value="1"/>
</dbReference>
<accession>A0A2G9TYY8</accession>
<reference evidence="2 3" key="1">
    <citation type="submission" date="2015-09" db="EMBL/GenBank/DDBJ databases">
        <title>Draft genome of the parasitic nematode Teladorsagia circumcincta isolate WARC Sus (inbred).</title>
        <authorList>
            <person name="Mitreva M."/>
        </authorList>
    </citation>
    <scope>NUCLEOTIDE SEQUENCE [LARGE SCALE GENOMIC DNA]</scope>
    <source>
        <strain evidence="2 3">S</strain>
    </source>
</reference>
<evidence type="ECO:0000256" key="1">
    <source>
        <dbReference type="SAM" id="MobiDB-lite"/>
    </source>
</evidence>
<dbReference type="InterPro" id="IPR029044">
    <property type="entry name" value="Nucleotide-diphossugar_trans"/>
</dbReference>
<dbReference type="Gene3D" id="3.90.550.10">
    <property type="entry name" value="Spore Coat Polysaccharide Biosynthesis Protein SpsA, Chain A"/>
    <property type="match status" value="1"/>
</dbReference>
<gene>
    <name evidence="2" type="ORF">TELCIR_15278</name>
</gene>
<protein>
    <recommendedName>
        <fullName evidence="4">Nucleotide-diphospho-sugar transferase domain-containing protein</fullName>
    </recommendedName>
</protein>
<name>A0A2G9TYY8_TELCI</name>